<evidence type="ECO:0000256" key="3">
    <source>
        <dbReference type="ARBA" id="ARBA00022676"/>
    </source>
</evidence>
<organism evidence="8 9">
    <name type="scientific">Furfurilactobacillus curtus</name>
    <dbReference type="NCBI Taxonomy" id="1746200"/>
    <lineage>
        <taxon>Bacteria</taxon>
        <taxon>Bacillati</taxon>
        <taxon>Bacillota</taxon>
        <taxon>Bacilli</taxon>
        <taxon>Lactobacillales</taxon>
        <taxon>Lactobacillaceae</taxon>
        <taxon>Furfurilactobacillus</taxon>
    </lineage>
</organism>
<feature type="binding site" evidence="6">
    <location>
        <position position="98"/>
    </location>
    <ligand>
        <name>5-phospho-alpha-D-ribose 1-diphosphate</name>
        <dbReference type="ChEBI" id="CHEBI:58017"/>
        <note>ligand shared between dimeric partners</note>
    </ligand>
</feature>
<evidence type="ECO:0000256" key="6">
    <source>
        <dbReference type="HAMAP-Rule" id="MF_01208"/>
    </source>
</evidence>
<feature type="binding site" description="in other chain" evidence="6">
    <location>
        <begin position="124"/>
        <end position="132"/>
    </location>
    <ligand>
        <name>5-phospho-alpha-D-ribose 1-diphosphate</name>
        <dbReference type="ChEBI" id="CHEBI:58017"/>
        <note>ligand shared between dimeric partners</note>
    </ligand>
</feature>
<dbReference type="CDD" id="cd06223">
    <property type="entry name" value="PRTases_typeI"/>
    <property type="match status" value="1"/>
</dbReference>
<comment type="caution">
    <text evidence="8">The sequence shown here is derived from an EMBL/GenBank/DDBJ whole genome shotgun (WGS) entry which is preliminary data.</text>
</comment>
<comment type="catalytic activity">
    <reaction evidence="6">
        <text>orotidine 5'-phosphate + diphosphate = orotate + 5-phospho-alpha-D-ribose 1-diphosphate</text>
        <dbReference type="Rhea" id="RHEA:10380"/>
        <dbReference type="ChEBI" id="CHEBI:30839"/>
        <dbReference type="ChEBI" id="CHEBI:33019"/>
        <dbReference type="ChEBI" id="CHEBI:57538"/>
        <dbReference type="ChEBI" id="CHEBI:58017"/>
        <dbReference type="EC" id="2.4.2.10"/>
    </reaction>
</comment>
<keyword evidence="6" id="KW-0460">Magnesium</keyword>
<evidence type="ECO:0000256" key="5">
    <source>
        <dbReference type="ARBA" id="ARBA00022975"/>
    </source>
</evidence>
<evidence type="ECO:0000313" key="9">
    <source>
        <dbReference type="Proteomes" id="UP001628078"/>
    </source>
</evidence>
<evidence type="ECO:0000256" key="1">
    <source>
        <dbReference type="ARBA" id="ARBA00004889"/>
    </source>
</evidence>
<proteinExistence type="inferred from homology"/>
<dbReference type="Pfam" id="PF00156">
    <property type="entry name" value="Pribosyltran"/>
    <property type="match status" value="1"/>
</dbReference>
<dbReference type="InterPro" id="IPR000836">
    <property type="entry name" value="PRTase_dom"/>
</dbReference>
<dbReference type="SUPFAM" id="SSF53271">
    <property type="entry name" value="PRTase-like"/>
    <property type="match status" value="1"/>
</dbReference>
<sequence length="221" mass="23752">MNESLQAQIISELLKINAVSVTPTKPYRYASGMLSPIYTDLRMTISAPRLRHHIVAGLVMMIQKHYPTVTAIGGVATAGIPHAAWVADVLNLPLVYIRAKAKDHGAGKQIEGTLTADDQVVLIDDLISTGGSVLKTVAPVEATGAKVLGVAAIFSYALPDATTNFAKQQLPLAPVITYPQLLKYLQQQTVLSATALASAKAWHQDPWHWQPAVNAIQAEED</sequence>
<dbReference type="EC" id="2.4.2.10" evidence="2 6"/>
<dbReference type="Proteomes" id="UP001628078">
    <property type="component" value="Unassembled WGS sequence"/>
</dbReference>
<feature type="binding site" evidence="6">
    <location>
        <position position="104"/>
    </location>
    <ligand>
        <name>5-phospho-alpha-D-ribose 1-diphosphate</name>
        <dbReference type="ChEBI" id="CHEBI:58017"/>
        <note>ligand shared between dimeric partners</note>
    </ligand>
</feature>
<dbReference type="EMBL" id="BQXO01000002">
    <property type="protein sequence ID" value="GKT05439.1"/>
    <property type="molecule type" value="Genomic_DNA"/>
</dbReference>
<comment type="caution">
    <text evidence="6">Lacks conserved residue(s) required for the propagation of feature annotation.</text>
</comment>
<protein>
    <recommendedName>
        <fullName evidence="2 6">Orotate phosphoribosyltransferase</fullName>
        <shortName evidence="6">OPRT</shortName>
        <shortName evidence="6">OPRTase</shortName>
        <ecNumber evidence="2 6">2.4.2.10</ecNumber>
    </recommendedName>
</protein>
<comment type="cofactor">
    <cofactor evidence="6">
        <name>Mg(2+)</name>
        <dbReference type="ChEBI" id="CHEBI:18420"/>
    </cofactor>
</comment>
<dbReference type="InterPro" id="IPR004467">
    <property type="entry name" value="Or_phspho_trans_dom"/>
</dbReference>
<keyword evidence="4 6" id="KW-0808">Transferase</keyword>
<evidence type="ECO:0000313" key="8">
    <source>
        <dbReference type="EMBL" id="GKT05439.1"/>
    </source>
</evidence>
<feature type="binding site" evidence="6">
    <location>
        <position position="102"/>
    </location>
    <ligand>
        <name>5-phospho-alpha-D-ribose 1-diphosphate</name>
        <dbReference type="ChEBI" id="CHEBI:58017"/>
        <note>ligand shared between dimeric partners</note>
    </ligand>
</feature>
<dbReference type="NCBIfam" id="TIGR00336">
    <property type="entry name" value="pyrE"/>
    <property type="match status" value="1"/>
</dbReference>
<dbReference type="PANTHER" id="PTHR19278">
    <property type="entry name" value="OROTATE PHOSPHORIBOSYLTRANSFERASE"/>
    <property type="match status" value="1"/>
</dbReference>
<feature type="binding site" evidence="6">
    <location>
        <position position="128"/>
    </location>
    <ligand>
        <name>orotate</name>
        <dbReference type="ChEBI" id="CHEBI:30839"/>
    </ligand>
</feature>
<reference evidence="8 9" key="1">
    <citation type="submission" date="2022-03" db="EMBL/GenBank/DDBJ databases">
        <title>Draft genome sequence of Furfurilactobacillus curtus JCM 31185.</title>
        <authorList>
            <person name="Suzuki S."/>
            <person name="Endo A."/>
            <person name="Kajikawa A."/>
        </authorList>
    </citation>
    <scope>NUCLEOTIDE SEQUENCE [LARGE SCALE GENOMIC DNA]</scope>
    <source>
        <strain evidence="8 9">JCM 31185</strain>
    </source>
</reference>
<comment type="subunit">
    <text evidence="6">Homodimer.</text>
</comment>
<dbReference type="HAMAP" id="MF_01208">
    <property type="entry name" value="PyrE"/>
    <property type="match status" value="1"/>
</dbReference>
<comment type="similarity">
    <text evidence="6">Belongs to the purine/pyrimidine phosphoribosyltransferase family. PyrE subfamily.</text>
</comment>
<dbReference type="Gene3D" id="3.40.50.2020">
    <property type="match status" value="1"/>
</dbReference>
<keyword evidence="9" id="KW-1185">Reference proteome</keyword>
<accession>A0ABQ5JLV8</accession>
<comment type="function">
    <text evidence="6">Catalyzes the transfer of a ribosyl phosphate group from 5-phosphoribose 1-diphosphate to orotate, leading to the formation of orotidine monophosphate (OMP).</text>
</comment>
<dbReference type="InterPro" id="IPR023031">
    <property type="entry name" value="OPRT"/>
</dbReference>
<evidence type="ECO:0000259" key="7">
    <source>
        <dbReference type="Pfam" id="PF00156"/>
    </source>
</evidence>
<evidence type="ECO:0000256" key="4">
    <source>
        <dbReference type="ARBA" id="ARBA00022679"/>
    </source>
</evidence>
<dbReference type="InterPro" id="IPR029057">
    <property type="entry name" value="PRTase-like"/>
</dbReference>
<keyword evidence="5 6" id="KW-0665">Pyrimidine biosynthesis</keyword>
<name>A0ABQ5JLV8_9LACO</name>
<dbReference type="GO" id="GO:0016757">
    <property type="term" value="F:glycosyltransferase activity"/>
    <property type="evidence" value="ECO:0007669"/>
    <property type="project" value="UniProtKB-KW"/>
</dbReference>
<evidence type="ECO:0000256" key="2">
    <source>
        <dbReference type="ARBA" id="ARBA00011971"/>
    </source>
</evidence>
<keyword evidence="3 6" id="KW-0328">Glycosyltransferase</keyword>
<dbReference type="RefSeq" id="WP_407882693.1">
    <property type="nucleotide sequence ID" value="NZ_BQXO01000002.1"/>
</dbReference>
<feature type="domain" description="Phosphoribosyltransferase" evidence="7">
    <location>
        <begin position="69"/>
        <end position="154"/>
    </location>
</feature>
<dbReference type="PANTHER" id="PTHR19278:SF9">
    <property type="entry name" value="URIDINE 5'-MONOPHOSPHATE SYNTHASE"/>
    <property type="match status" value="1"/>
</dbReference>
<gene>
    <name evidence="6 8" type="primary">pyrE</name>
    <name evidence="8" type="ORF">JCM31185_07280</name>
</gene>
<comment type="pathway">
    <text evidence="1 6">Pyrimidine metabolism; UMP biosynthesis via de novo pathway; UMP from orotate: step 1/2.</text>
</comment>